<dbReference type="Proteomes" id="UP000823388">
    <property type="component" value="Chromosome 7K"/>
</dbReference>
<keyword evidence="2" id="KW-1185">Reference proteome</keyword>
<name>A0A8T0QRX4_PANVG</name>
<sequence>MYKVPGRRRRPGKPTASFFFLSWCPPGHTTTTFRLPAHQSIHSVSTPCTALAVHIYISTYNGKILV</sequence>
<proteinExistence type="predicted"/>
<comment type="caution">
    <text evidence="1">The sequence shown here is derived from an EMBL/GenBank/DDBJ whole genome shotgun (WGS) entry which is preliminary data.</text>
</comment>
<reference evidence="1" key="1">
    <citation type="submission" date="2020-05" db="EMBL/GenBank/DDBJ databases">
        <title>WGS assembly of Panicum virgatum.</title>
        <authorList>
            <person name="Lovell J.T."/>
            <person name="Jenkins J."/>
            <person name="Shu S."/>
            <person name="Juenger T.E."/>
            <person name="Schmutz J."/>
        </authorList>
    </citation>
    <scope>NUCLEOTIDE SEQUENCE</scope>
    <source>
        <strain evidence="1">AP13</strain>
    </source>
</reference>
<protein>
    <submittedName>
        <fullName evidence="1">Uncharacterized protein</fullName>
    </submittedName>
</protein>
<dbReference type="AlphaFoldDB" id="A0A8T0QRX4"/>
<accession>A0A8T0QRX4</accession>
<evidence type="ECO:0000313" key="1">
    <source>
        <dbReference type="EMBL" id="KAG2575803.1"/>
    </source>
</evidence>
<gene>
    <name evidence="1" type="ORF">PVAP13_7KG370301</name>
</gene>
<organism evidence="1 2">
    <name type="scientific">Panicum virgatum</name>
    <name type="common">Blackwell switchgrass</name>
    <dbReference type="NCBI Taxonomy" id="38727"/>
    <lineage>
        <taxon>Eukaryota</taxon>
        <taxon>Viridiplantae</taxon>
        <taxon>Streptophyta</taxon>
        <taxon>Embryophyta</taxon>
        <taxon>Tracheophyta</taxon>
        <taxon>Spermatophyta</taxon>
        <taxon>Magnoliopsida</taxon>
        <taxon>Liliopsida</taxon>
        <taxon>Poales</taxon>
        <taxon>Poaceae</taxon>
        <taxon>PACMAD clade</taxon>
        <taxon>Panicoideae</taxon>
        <taxon>Panicodae</taxon>
        <taxon>Paniceae</taxon>
        <taxon>Panicinae</taxon>
        <taxon>Panicum</taxon>
        <taxon>Panicum sect. Hiantes</taxon>
    </lineage>
</organism>
<evidence type="ECO:0000313" key="2">
    <source>
        <dbReference type="Proteomes" id="UP000823388"/>
    </source>
</evidence>
<dbReference type="EMBL" id="CM029049">
    <property type="protein sequence ID" value="KAG2575803.1"/>
    <property type="molecule type" value="Genomic_DNA"/>
</dbReference>